<feature type="transmembrane region" description="Helical" evidence="9">
    <location>
        <begin position="58"/>
        <end position="79"/>
    </location>
</feature>
<evidence type="ECO:0000256" key="9">
    <source>
        <dbReference type="SAM" id="Phobius"/>
    </source>
</evidence>
<dbReference type="InterPro" id="IPR055348">
    <property type="entry name" value="DctQ"/>
</dbReference>
<evidence type="ECO:0000256" key="8">
    <source>
        <dbReference type="ARBA" id="ARBA00038436"/>
    </source>
</evidence>
<evidence type="ECO:0000259" key="10">
    <source>
        <dbReference type="Pfam" id="PF04290"/>
    </source>
</evidence>
<keyword evidence="4" id="KW-0997">Cell inner membrane</keyword>
<keyword evidence="7 9" id="KW-0472">Membrane</keyword>
<dbReference type="InterPro" id="IPR007387">
    <property type="entry name" value="TRAP_DctQ"/>
</dbReference>
<evidence type="ECO:0000256" key="6">
    <source>
        <dbReference type="ARBA" id="ARBA00022989"/>
    </source>
</evidence>
<proteinExistence type="inferred from homology"/>
<dbReference type="Proteomes" id="UP000269301">
    <property type="component" value="Unassembled WGS sequence"/>
</dbReference>
<comment type="subcellular location">
    <subcellularLocation>
        <location evidence="1">Cell inner membrane</location>
        <topology evidence="1">Multi-pass membrane protein</topology>
    </subcellularLocation>
</comment>
<dbReference type="EMBL" id="RBZP01000002">
    <property type="protein sequence ID" value="RKQ35785.1"/>
    <property type="molecule type" value="Genomic_DNA"/>
</dbReference>
<evidence type="ECO:0000256" key="3">
    <source>
        <dbReference type="ARBA" id="ARBA00022475"/>
    </source>
</evidence>
<sequence length="220" mass="25276">MLHGYFNNTHVTLMITFLKTKAYKEYLSRRDIMSTDNKSGLFRSYSFLDRIITFTEKIMLIIAATCIFLMLLSIVYGVFSREVLNAPVIWTNDFAGYLMVYSVFLAAPWILKHDGHVKVDLILGILKGKVLKFMNCVIFAVSAIASFIFFWYSLKVTLSSYSRGVVLLDNIPWPEYLLLLPLAIGTFFLTIRFLLLLIKELLTFKTTANIDIDVPEIQAR</sequence>
<evidence type="ECO:0000256" key="4">
    <source>
        <dbReference type="ARBA" id="ARBA00022519"/>
    </source>
</evidence>
<evidence type="ECO:0000256" key="2">
    <source>
        <dbReference type="ARBA" id="ARBA00022448"/>
    </source>
</evidence>
<dbReference type="GO" id="GO:0022857">
    <property type="term" value="F:transmembrane transporter activity"/>
    <property type="evidence" value="ECO:0007669"/>
    <property type="project" value="TreeGrafter"/>
</dbReference>
<feature type="domain" description="Tripartite ATP-independent periplasmic transporters DctQ component" evidence="10">
    <location>
        <begin position="70"/>
        <end position="200"/>
    </location>
</feature>
<gene>
    <name evidence="11" type="ORF">D8M06_05870</name>
</gene>
<dbReference type="AlphaFoldDB" id="A0A495A924"/>
<keyword evidence="12" id="KW-1185">Reference proteome</keyword>
<dbReference type="Pfam" id="PF04290">
    <property type="entry name" value="DctQ"/>
    <property type="match status" value="1"/>
</dbReference>
<evidence type="ECO:0000256" key="5">
    <source>
        <dbReference type="ARBA" id="ARBA00022692"/>
    </source>
</evidence>
<feature type="transmembrane region" description="Helical" evidence="9">
    <location>
        <begin position="132"/>
        <end position="152"/>
    </location>
</feature>
<comment type="caution">
    <text evidence="11">The sequence shown here is derived from an EMBL/GenBank/DDBJ whole genome shotgun (WGS) entry which is preliminary data.</text>
</comment>
<keyword evidence="5 9" id="KW-0812">Transmembrane</keyword>
<protein>
    <submittedName>
        <fullName evidence="11">TRAP transporter small permease</fullName>
    </submittedName>
</protein>
<feature type="transmembrane region" description="Helical" evidence="9">
    <location>
        <begin position="176"/>
        <end position="198"/>
    </location>
</feature>
<evidence type="ECO:0000313" key="12">
    <source>
        <dbReference type="Proteomes" id="UP000269301"/>
    </source>
</evidence>
<feature type="transmembrane region" description="Helical" evidence="9">
    <location>
        <begin position="94"/>
        <end position="111"/>
    </location>
</feature>
<organism evidence="11 12">
    <name type="scientific">Oceanobacillus halophilus</name>
    <dbReference type="NCBI Taxonomy" id="930130"/>
    <lineage>
        <taxon>Bacteria</taxon>
        <taxon>Bacillati</taxon>
        <taxon>Bacillota</taxon>
        <taxon>Bacilli</taxon>
        <taxon>Bacillales</taxon>
        <taxon>Bacillaceae</taxon>
        <taxon>Oceanobacillus</taxon>
    </lineage>
</organism>
<evidence type="ECO:0000313" key="11">
    <source>
        <dbReference type="EMBL" id="RKQ35785.1"/>
    </source>
</evidence>
<accession>A0A495A924</accession>
<evidence type="ECO:0000256" key="1">
    <source>
        <dbReference type="ARBA" id="ARBA00004429"/>
    </source>
</evidence>
<keyword evidence="2" id="KW-0813">Transport</keyword>
<reference evidence="11 12" key="1">
    <citation type="journal article" date="2016" name="Int. J. Syst. Evol. Microbiol.">
        <title>Oceanobacillus halophilus sp. nov., a novel moderately halophilic bacterium from a hypersaline lake.</title>
        <authorList>
            <person name="Amoozegar M.A."/>
            <person name="Bagheri M."/>
            <person name="Makhdoumi A."/>
            <person name="Nikou M.M."/>
            <person name="Fazeli S.A.S."/>
            <person name="Schumann P."/>
            <person name="Sproer C."/>
            <person name="Sanchez-Porro C."/>
            <person name="Ventosa A."/>
        </authorList>
    </citation>
    <scope>NUCLEOTIDE SEQUENCE [LARGE SCALE GENOMIC DNA]</scope>
    <source>
        <strain evidence="11 12">DSM 23996</strain>
    </source>
</reference>
<dbReference type="PANTHER" id="PTHR35011:SF10">
    <property type="entry name" value="TRAP TRANSPORTER SMALL PERMEASE PROTEIN"/>
    <property type="match status" value="1"/>
</dbReference>
<dbReference type="GO" id="GO:0005886">
    <property type="term" value="C:plasma membrane"/>
    <property type="evidence" value="ECO:0007669"/>
    <property type="project" value="UniProtKB-SubCell"/>
</dbReference>
<dbReference type="GO" id="GO:0015740">
    <property type="term" value="P:C4-dicarboxylate transport"/>
    <property type="evidence" value="ECO:0007669"/>
    <property type="project" value="TreeGrafter"/>
</dbReference>
<keyword evidence="6 9" id="KW-1133">Transmembrane helix</keyword>
<evidence type="ECO:0000256" key="7">
    <source>
        <dbReference type="ARBA" id="ARBA00023136"/>
    </source>
</evidence>
<name>A0A495A924_9BACI</name>
<keyword evidence="3" id="KW-1003">Cell membrane</keyword>
<comment type="similarity">
    <text evidence="8">Belongs to the TRAP transporter small permease family.</text>
</comment>
<dbReference type="PANTHER" id="PTHR35011">
    <property type="entry name" value="2,3-DIKETO-L-GULONATE TRAP TRANSPORTER SMALL PERMEASE PROTEIN YIAM"/>
    <property type="match status" value="1"/>
</dbReference>